<comment type="caution">
    <text evidence="8">The sequence shown here is derived from an EMBL/GenBank/DDBJ whole genome shotgun (WGS) entry which is preliminary data.</text>
</comment>
<dbReference type="EMBL" id="MEUM01000150">
    <property type="protein sequence ID" value="OGC39126.1"/>
    <property type="molecule type" value="Genomic_DNA"/>
</dbReference>
<dbReference type="Gene3D" id="3.30.479.10">
    <property type="entry name" value="6-pyruvoyl tetrahydropterin synthase/QueD"/>
    <property type="match status" value="1"/>
</dbReference>
<dbReference type="AlphaFoldDB" id="A0A1F4U2F2"/>
<sequence>MYELSVEGNFSAAHQVKGYSGDCADIHGHTYRIEVRIRIKKLDKLGMSMDFRKVKKALESILIKLDHKNLNKLPYFKKYNATAEYIAKYIFNEIRKKIKMIYSVSVWEGHNNKITYYEEAK</sequence>
<evidence type="ECO:0000256" key="7">
    <source>
        <dbReference type="PIRSR" id="PIRSR006113-2"/>
    </source>
</evidence>
<evidence type="ECO:0000313" key="8">
    <source>
        <dbReference type="EMBL" id="OGC39126.1"/>
    </source>
</evidence>
<dbReference type="GO" id="GO:0070497">
    <property type="term" value="F:6-carboxytetrahydropterin synthase activity"/>
    <property type="evidence" value="ECO:0007669"/>
    <property type="project" value="UniProtKB-EC"/>
</dbReference>
<name>A0A1F4U2F2_UNCW3</name>
<dbReference type="Pfam" id="PF01242">
    <property type="entry name" value="PTPS"/>
    <property type="match status" value="1"/>
</dbReference>
<feature type="active site" description="Charge relay system" evidence="6">
    <location>
        <position position="67"/>
    </location>
</feature>
<dbReference type="GO" id="GO:0046872">
    <property type="term" value="F:metal ion binding"/>
    <property type="evidence" value="ECO:0007669"/>
    <property type="project" value="UniProtKB-KW"/>
</dbReference>
<comment type="catalytic activity">
    <reaction evidence="4 5">
        <text>7,8-dihydroneopterin 3'-triphosphate + H2O = 6-carboxy-5,6,7,8-tetrahydropterin + triphosphate + acetaldehyde + 2 H(+)</text>
        <dbReference type="Rhea" id="RHEA:27966"/>
        <dbReference type="ChEBI" id="CHEBI:15343"/>
        <dbReference type="ChEBI" id="CHEBI:15377"/>
        <dbReference type="ChEBI" id="CHEBI:15378"/>
        <dbReference type="ChEBI" id="CHEBI:18036"/>
        <dbReference type="ChEBI" id="CHEBI:58462"/>
        <dbReference type="ChEBI" id="CHEBI:61032"/>
        <dbReference type="EC" id="4.1.2.50"/>
    </reaction>
</comment>
<accession>A0A1F4U2F2</accession>
<evidence type="ECO:0000256" key="5">
    <source>
        <dbReference type="PIRNR" id="PIRNR006113"/>
    </source>
</evidence>
<dbReference type="PANTHER" id="PTHR12589">
    <property type="entry name" value="PYRUVOYL TETRAHYDROBIOPTERIN SYNTHASE"/>
    <property type="match status" value="1"/>
</dbReference>
<gene>
    <name evidence="8" type="ORF">A2Y85_02040</name>
</gene>
<keyword evidence="5 7" id="KW-0479">Metal-binding</keyword>
<comment type="pathway">
    <text evidence="1 5">Purine metabolism; 7-cyano-7-deazaguanine biosynthesis.</text>
</comment>
<feature type="active site" description="Charge relay system" evidence="6">
    <location>
        <position position="108"/>
    </location>
</feature>
<protein>
    <recommendedName>
        <fullName evidence="3 5">6-carboxy-5,6,7,8-tetrahydropterin synthase</fullName>
        <ecNumber evidence="5">4.-.-.-</ecNumber>
    </recommendedName>
</protein>
<dbReference type="InterPro" id="IPR007115">
    <property type="entry name" value="6-PTP_synth/QueD"/>
</dbReference>
<reference evidence="8 9" key="1">
    <citation type="journal article" date="2016" name="Nat. Commun.">
        <title>Thousands of microbial genomes shed light on interconnected biogeochemical processes in an aquifer system.</title>
        <authorList>
            <person name="Anantharaman K."/>
            <person name="Brown C.T."/>
            <person name="Hug L.A."/>
            <person name="Sharon I."/>
            <person name="Castelle C.J."/>
            <person name="Probst A.J."/>
            <person name="Thomas B.C."/>
            <person name="Singh A."/>
            <person name="Wilkins M.J."/>
            <person name="Karaoz U."/>
            <person name="Brodie E.L."/>
            <person name="Williams K.H."/>
            <person name="Hubbard S.S."/>
            <person name="Banfield J.F."/>
        </authorList>
    </citation>
    <scope>NUCLEOTIDE SEQUENCE [LARGE SCALE GENOMIC DNA]</scope>
</reference>
<feature type="binding site" evidence="7">
    <location>
        <position position="27"/>
    </location>
    <ligand>
        <name>Zn(2+)</name>
        <dbReference type="ChEBI" id="CHEBI:29105"/>
    </ligand>
</feature>
<keyword evidence="5" id="KW-0456">Lyase</keyword>
<evidence type="ECO:0000256" key="6">
    <source>
        <dbReference type="PIRSR" id="PIRSR006113-1"/>
    </source>
</evidence>
<evidence type="ECO:0000256" key="1">
    <source>
        <dbReference type="ARBA" id="ARBA00005061"/>
    </source>
</evidence>
<dbReference type="GO" id="GO:0008616">
    <property type="term" value="P:tRNA queuosine(34) biosynthetic process"/>
    <property type="evidence" value="ECO:0007669"/>
    <property type="project" value="UniProtKB-KW"/>
</dbReference>
<dbReference type="InterPro" id="IPR038418">
    <property type="entry name" value="6-PTP_synth/QueD_sf"/>
</dbReference>
<dbReference type="NCBIfam" id="TIGR03367">
    <property type="entry name" value="queuosine_QueD"/>
    <property type="match status" value="1"/>
</dbReference>
<organism evidence="8 9">
    <name type="scientific">candidate division WOR-3 bacterium RBG_13_43_14</name>
    <dbReference type="NCBI Taxonomy" id="1802590"/>
    <lineage>
        <taxon>Bacteria</taxon>
        <taxon>Bacteria division WOR-3</taxon>
    </lineage>
</organism>
<dbReference type="PANTHER" id="PTHR12589:SF8">
    <property type="entry name" value="6-CARBOXY-5,6,7,8-TETRAHYDROPTERIN SYNTHASE"/>
    <property type="match status" value="1"/>
</dbReference>
<keyword evidence="5" id="KW-0671">Queuosine biosynthesis</keyword>
<feature type="binding site" evidence="7">
    <location>
        <position position="14"/>
    </location>
    <ligand>
        <name>Zn(2+)</name>
        <dbReference type="ChEBI" id="CHEBI:29105"/>
    </ligand>
</feature>
<feature type="active site" description="Proton acceptor" evidence="6">
    <location>
        <position position="23"/>
    </location>
</feature>
<evidence type="ECO:0000256" key="4">
    <source>
        <dbReference type="ARBA" id="ARBA00048807"/>
    </source>
</evidence>
<dbReference type="PIRSF" id="PIRSF006113">
    <property type="entry name" value="PTP_synth"/>
    <property type="match status" value="1"/>
</dbReference>
<keyword evidence="5 7" id="KW-0862">Zinc</keyword>
<dbReference type="UniPathway" id="UPA00391"/>
<evidence type="ECO:0000256" key="3">
    <source>
        <dbReference type="ARBA" id="ARBA00018141"/>
    </source>
</evidence>
<comment type="cofactor">
    <cofactor evidence="5 7">
        <name>Zn(2+)</name>
        <dbReference type="ChEBI" id="CHEBI:29105"/>
    </cofactor>
    <text evidence="5 7">Binds 1 zinc ion per subunit.</text>
</comment>
<dbReference type="Proteomes" id="UP000177025">
    <property type="component" value="Unassembled WGS sequence"/>
</dbReference>
<feature type="binding site" evidence="7">
    <location>
        <position position="29"/>
    </location>
    <ligand>
        <name>Zn(2+)</name>
        <dbReference type="ChEBI" id="CHEBI:29105"/>
    </ligand>
</feature>
<evidence type="ECO:0000313" key="9">
    <source>
        <dbReference type="Proteomes" id="UP000177025"/>
    </source>
</evidence>
<evidence type="ECO:0000256" key="2">
    <source>
        <dbReference type="ARBA" id="ARBA00008900"/>
    </source>
</evidence>
<proteinExistence type="inferred from homology"/>
<comment type="similarity">
    <text evidence="2 5">Belongs to the PTPS family. QueD subfamily.</text>
</comment>
<dbReference type="EC" id="4.-.-.-" evidence="5"/>
<dbReference type="SUPFAM" id="SSF55620">
    <property type="entry name" value="Tetrahydrobiopterin biosynthesis enzymes-like"/>
    <property type="match status" value="1"/>
</dbReference>